<organism evidence="7 8">
    <name type="scientific">Corynebacterium spheniscorum</name>
    <dbReference type="NCBI Taxonomy" id="185761"/>
    <lineage>
        <taxon>Bacteria</taxon>
        <taxon>Bacillati</taxon>
        <taxon>Actinomycetota</taxon>
        <taxon>Actinomycetes</taxon>
        <taxon>Mycobacteriales</taxon>
        <taxon>Corynebacteriaceae</taxon>
        <taxon>Corynebacterium</taxon>
    </lineage>
</organism>
<keyword evidence="3" id="KW-0418">Kinase</keyword>
<evidence type="ECO:0000256" key="2">
    <source>
        <dbReference type="ARBA" id="ARBA00022741"/>
    </source>
</evidence>
<dbReference type="GO" id="GO:0004788">
    <property type="term" value="F:thiamine diphosphokinase activity"/>
    <property type="evidence" value="ECO:0007669"/>
    <property type="project" value="InterPro"/>
</dbReference>
<dbReference type="RefSeq" id="WP_092285428.1">
    <property type="nucleotide sequence ID" value="NZ_FOPJ01000006.1"/>
</dbReference>
<dbReference type="GO" id="GO:0009229">
    <property type="term" value="P:thiamine diphosphate biosynthetic process"/>
    <property type="evidence" value="ECO:0007669"/>
    <property type="project" value="InterPro"/>
</dbReference>
<evidence type="ECO:0000259" key="6">
    <source>
        <dbReference type="Pfam" id="PF12555"/>
    </source>
</evidence>
<keyword evidence="5" id="KW-0472">Membrane</keyword>
<protein>
    <submittedName>
        <fullName evidence="7">Uncharacterized membrane-anchored protein</fullName>
    </submittedName>
</protein>
<dbReference type="Proteomes" id="UP000199065">
    <property type="component" value="Unassembled WGS sequence"/>
</dbReference>
<gene>
    <name evidence="7" type="ORF">SAMN05660282_01186</name>
</gene>
<feature type="domain" description="SteA-like C-terminal" evidence="6">
    <location>
        <begin position="336"/>
        <end position="389"/>
    </location>
</feature>
<dbReference type="InterPro" id="IPR047795">
    <property type="entry name" value="Put_SteA-like"/>
</dbReference>
<feature type="transmembrane region" description="Helical" evidence="5">
    <location>
        <begin position="351"/>
        <end position="372"/>
    </location>
</feature>
<evidence type="ECO:0000256" key="5">
    <source>
        <dbReference type="SAM" id="Phobius"/>
    </source>
</evidence>
<evidence type="ECO:0000256" key="4">
    <source>
        <dbReference type="ARBA" id="ARBA00022840"/>
    </source>
</evidence>
<proteinExistence type="predicted"/>
<dbReference type="SUPFAM" id="SSF63999">
    <property type="entry name" value="Thiamin pyrophosphokinase, catalytic domain"/>
    <property type="match status" value="1"/>
</dbReference>
<accession>A0A1I2SXW1</accession>
<dbReference type="AlphaFoldDB" id="A0A1I2SXW1"/>
<dbReference type="Pfam" id="PF12555">
    <property type="entry name" value="SteA-like_C"/>
    <property type="match status" value="1"/>
</dbReference>
<dbReference type="InterPro" id="IPR036759">
    <property type="entry name" value="TPK_catalytic_sf"/>
</dbReference>
<reference evidence="7 8" key="1">
    <citation type="submission" date="2016-10" db="EMBL/GenBank/DDBJ databases">
        <authorList>
            <person name="de Groot N.N."/>
        </authorList>
    </citation>
    <scope>NUCLEOTIDE SEQUENCE [LARGE SCALE GENOMIC DNA]</scope>
    <source>
        <strain>J11</strain>
        <strain evidence="8">PG 39</strain>
    </source>
</reference>
<keyword evidence="4" id="KW-0067">ATP-binding</keyword>
<evidence type="ECO:0000256" key="3">
    <source>
        <dbReference type="ARBA" id="ARBA00022777"/>
    </source>
</evidence>
<keyword evidence="8" id="KW-1185">Reference proteome</keyword>
<dbReference type="OrthoDB" id="5169996at2"/>
<keyword evidence="5" id="KW-0812">Transmembrane</keyword>
<evidence type="ECO:0000313" key="8">
    <source>
        <dbReference type="Proteomes" id="UP000199065"/>
    </source>
</evidence>
<dbReference type="NCBIfam" id="NF040608">
    <property type="entry name" value="division_SteA"/>
    <property type="match status" value="1"/>
</dbReference>
<name>A0A1I2SXW1_9CORY</name>
<dbReference type="GO" id="GO:0005524">
    <property type="term" value="F:ATP binding"/>
    <property type="evidence" value="ECO:0007669"/>
    <property type="project" value="UniProtKB-KW"/>
</dbReference>
<dbReference type="STRING" id="185761.SAMN05660282_01186"/>
<evidence type="ECO:0000256" key="1">
    <source>
        <dbReference type="ARBA" id="ARBA00022679"/>
    </source>
</evidence>
<keyword evidence="2" id="KW-0547">Nucleotide-binding</keyword>
<evidence type="ECO:0000313" key="7">
    <source>
        <dbReference type="EMBL" id="SFG54791.1"/>
    </source>
</evidence>
<dbReference type="GO" id="GO:0016301">
    <property type="term" value="F:kinase activity"/>
    <property type="evidence" value="ECO:0007669"/>
    <property type="project" value="UniProtKB-KW"/>
</dbReference>
<sequence>MGRMSLFSRTADLPGMHGVLRDCTPMGKGFKRFKEGDIAVIDAPDISRRFAQRLIEMRPQAVVNIARFTTGAVPNFGPQMLIDAGIPLYENTGAQLQEGFRDGKKGRITEDGGIFLGENQIASSTPLDSAGAQAGFRDAQQILVDNMEAYFGNTTQFIHSEAPLLIDGIGIPDTGVAIEDRKVVVLSPDAGHKETLKNLRNFIREYDPVLIGVNEAADSLVQAGYTPALVVGDPQSMAAETLRSGARVILPAEPDGHAPGLERIQDLGVGAMTFPAATHSATDLAMLLANYHGAQLIVNAGSPRDLDSLFAQGAQASPAALLTRAKVGPKLVDASAISNLYTVQRGGGLGWLWAILGILVALAVIIVVVGTAGQGTFTDNLIDTWNNIALTVQAWFHR</sequence>
<keyword evidence="1" id="KW-0808">Transferase</keyword>
<dbReference type="EMBL" id="FOPJ01000006">
    <property type="protein sequence ID" value="SFG54791.1"/>
    <property type="molecule type" value="Genomic_DNA"/>
</dbReference>
<keyword evidence="5" id="KW-1133">Transmembrane helix</keyword>
<dbReference type="InterPro" id="IPR022215">
    <property type="entry name" value="SteA-like_C"/>
</dbReference>